<dbReference type="CDD" id="cd00077">
    <property type="entry name" value="HDc"/>
    <property type="match status" value="1"/>
</dbReference>
<dbReference type="Pfam" id="PF13487">
    <property type="entry name" value="HD_5"/>
    <property type="match status" value="1"/>
</dbReference>
<sequence length="343" mass="39103">MSDLISKANKSEPQSTNEYTAITDNVLVENTKIEFDLYLRTISGGPKYILFCRGNEKFSSERKKELLKKKEKRLYISTKDVNKYLEYQEKNLSNIIKDKNKSSIEKSTAVYQTAQVLTKDLMESPRSGVNISRASTWVSNTISHILNDVNTFSSLLRVTSHDYHTYTHSINMAVMGLIFGKHLSLKPHDLDCLGIGLLLHDIGKVAVSLNIINKPSYLTDGEFDVIKRHPKAGLDFLEHNEKVDGQSLKIVIQHHENHDGTGYPYGIAGNDIHLFGSIARIIDIYDAMTTKNPYSHEKSPYTALAEMKKKMPNCFHEELFKEFIYFLGPKRSRKKRVLITLNT</sequence>
<dbReference type="PANTHER" id="PTHR43155:SF2">
    <property type="entry name" value="CYCLIC DI-GMP PHOSPHODIESTERASE PA4108"/>
    <property type="match status" value="1"/>
</dbReference>
<protein>
    <recommendedName>
        <fullName evidence="1">HD-GYP domain-containing protein</fullName>
    </recommendedName>
</protein>
<dbReference type="InterPro" id="IPR037522">
    <property type="entry name" value="HD_GYP_dom"/>
</dbReference>
<proteinExistence type="predicted"/>
<accession>A0A1E3X7C5</accession>
<dbReference type="SMART" id="SM00471">
    <property type="entry name" value="HDc"/>
    <property type="match status" value="1"/>
</dbReference>
<reference evidence="2 3" key="1">
    <citation type="submission" date="2016-07" db="EMBL/GenBank/DDBJ databases">
        <title>Draft genome of Scalindua rubra, obtained from a brine-seawater interface in the Red Sea, sheds light on salt adaptation in anammox bacteria.</title>
        <authorList>
            <person name="Speth D.R."/>
            <person name="Lagkouvardos I."/>
            <person name="Wang Y."/>
            <person name="Qian P.-Y."/>
            <person name="Dutilh B.E."/>
            <person name="Jetten M.S."/>
        </authorList>
    </citation>
    <scope>NUCLEOTIDE SEQUENCE [LARGE SCALE GENOMIC DNA]</scope>
    <source>
        <strain evidence="2">BSI-1</strain>
    </source>
</reference>
<feature type="domain" description="HD-GYP" evidence="1">
    <location>
        <begin position="143"/>
        <end position="339"/>
    </location>
</feature>
<evidence type="ECO:0000259" key="1">
    <source>
        <dbReference type="PROSITE" id="PS51832"/>
    </source>
</evidence>
<dbReference type="InterPro" id="IPR003607">
    <property type="entry name" value="HD/PDEase_dom"/>
</dbReference>
<dbReference type="Gene3D" id="1.10.3210.10">
    <property type="entry name" value="Hypothetical protein af1432"/>
    <property type="match status" value="1"/>
</dbReference>
<organism evidence="2 3">
    <name type="scientific">Candidatus Scalindua rubra</name>
    <dbReference type="NCBI Taxonomy" id="1872076"/>
    <lineage>
        <taxon>Bacteria</taxon>
        <taxon>Pseudomonadati</taxon>
        <taxon>Planctomycetota</taxon>
        <taxon>Candidatus Brocadiia</taxon>
        <taxon>Candidatus Brocadiales</taxon>
        <taxon>Candidatus Scalinduaceae</taxon>
        <taxon>Candidatus Scalindua</taxon>
    </lineage>
</organism>
<dbReference type="AlphaFoldDB" id="A0A1E3X7C5"/>
<dbReference type="PANTHER" id="PTHR43155">
    <property type="entry name" value="CYCLIC DI-GMP PHOSPHODIESTERASE PA4108-RELATED"/>
    <property type="match status" value="1"/>
</dbReference>
<comment type="caution">
    <text evidence="2">The sequence shown here is derived from an EMBL/GenBank/DDBJ whole genome shotgun (WGS) entry which is preliminary data.</text>
</comment>
<evidence type="ECO:0000313" key="3">
    <source>
        <dbReference type="Proteomes" id="UP000094056"/>
    </source>
</evidence>
<dbReference type="PROSITE" id="PS51832">
    <property type="entry name" value="HD_GYP"/>
    <property type="match status" value="1"/>
</dbReference>
<dbReference type="SUPFAM" id="SSF109604">
    <property type="entry name" value="HD-domain/PDEase-like"/>
    <property type="match status" value="1"/>
</dbReference>
<name>A0A1E3X7C5_9BACT</name>
<gene>
    <name evidence="2" type="ORF">SCARUB_03385</name>
</gene>
<evidence type="ECO:0000313" key="2">
    <source>
        <dbReference type="EMBL" id="ODS31482.1"/>
    </source>
</evidence>
<dbReference type="EMBL" id="MAYW01000114">
    <property type="protein sequence ID" value="ODS31482.1"/>
    <property type="molecule type" value="Genomic_DNA"/>
</dbReference>
<dbReference type="Proteomes" id="UP000094056">
    <property type="component" value="Unassembled WGS sequence"/>
</dbReference>